<organism evidence="1 2">
    <name type="scientific">Comamonas odontotermitis</name>
    <dbReference type="NCBI Taxonomy" id="379895"/>
    <lineage>
        <taxon>Bacteria</taxon>
        <taxon>Pseudomonadati</taxon>
        <taxon>Pseudomonadota</taxon>
        <taxon>Betaproteobacteria</taxon>
        <taxon>Burkholderiales</taxon>
        <taxon>Comamonadaceae</taxon>
        <taxon>Comamonas</taxon>
    </lineage>
</organism>
<name>A0ABR6RK95_9BURK</name>
<accession>A0ABR6RK95</accession>
<dbReference type="RefSeq" id="WP_184711126.1">
    <property type="nucleotide sequence ID" value="NZ_JACHKZ010000033.1"/>
</dbReference>
<gene>
    <name evidence="1" type="ORF">HNP33_003696</name>
</gene>
<evidence type="ECO:0000313" key="1">
    <source>
        <dbReference type="EMBL" id="MBB6579582.1"/>
    </source>
</evidence>
<reference evidence="1 2" key="1">
    <citation type="submission" date="2020-08" db="EMBL/GenBank/DDBJ databases">
        <title>Functional genomics of gut bacteria from endangered species of beetles.</title>
        <authorList>
            <person name="Carlos-Shanley C."/>
        </authorList>
    </citation>
    <scope>NUCLEOTIDE SEQUENCE [LARGE SCALE GENOMIC DNA]</scope>
    <source>
        <strain evidence="1 2">S00124</strain>
    </source>
</reference>
<keyword evidence="2" id="KW-1185">Reference proteome</keyword>
<sequence>MTGLKTISPLDITDSVIVSQPPVEDAAVAWTAGSWPKGSRVRYQHIVYQAGSDVNNAIPPPDNQAVWIPVGPTNTWALFNGRTSQSSKFNATASYRFKFGRAVDAVAAIGLVDVQTIRVRVIDPTYGTVFDKSLTVGLAPEIPDWWEWHFGVWTPTGALGMFTGLPAYPQADVLVDFTGTTQMEVGNLIMGNSKEWGLGVEVGASVGIQDFSRKDLDEYGNRVLVERTYIGWADMSVPVRRAEITPLKSYMAQNRAKPILFIGSQDIEALNVFGIAKDWSIAIEYYGYAMFAIQLEEV</sequence>
<dbReference type="EMBL" id="JACHKZ010000033">
    <property type="protein sequence ID" value="MBB6579582.1"/>
    <property type="molecule type" value="Genomic_DNA"/>
</dbReference>
<comment type="caution">
    <text evidence="1">The sequence shown here is derived from an EMBL/GenBank/DDBJ whole genome shotgun (WGS) entry which is preliminary data.</text>
</comment>
<protein>
    <recommendedName>
        <fullName evidence="3">Minor tail protein</fullName>
    </recommendedName>
</protein>
<evidence type="ECO:0000313" key="2">
    <source>
        <dbReference type="Proteomes" id="UP000562492"/>
    </source>
</evidence>
<evidence type="ECO:0008006" key="3">
    <source>
        <dbReference type="Google" id="ProtNLM"/>
    </source>
</evidence>
<proteinExistence type="predicted"/>
<dbReference type="Proteomes" id="UP000562492">
    <property type="component" value="Unassembled WGS sequence"/>
</dbReference>